<evidence type="ECO:0000256" key="1">
    <source>
        <dbReference type="SAM" id="MobiDB-lite"/>
    </source>
</evidence>
<protein>
    <submittedName>
        <fullName evidence="2">Uncharacterized protein</fullName>
    </submittedName>
</protein>
<reference evidence="2 3" key="1">
    <citation type="journal article" date="2018" name="Sci. Rep.">
        <title>Comparative analysis of the Pocillopora damicornis genome highlights role of immune system in coral evolution.</title>
        <authorList>
            <person name="Cunning R."/>
            <person name="Bay R.A."/>
            <person name="Gillette P."/>
            <person name="Baker A.C."/>
            <person name="Traylor-Knowles N."/>
        </authorList>
    </citation>
    <scope>NUCLEOTIDE SEQUENCE [LARGE SCALE GENOMIC DNA]</scope>
    <source>
        <strain evidence="2">RSMAS</strain>
        <tissue evidence="2">Whole animal</tissue>
    </source>
</reference>
<feature type="region of interest" description="Disordered" evidence="1">
    <location>
        <begin position="50"/>
        <end position="88"/>
    </location>
</feature>
<gene>
    <name evidence="2" type="ORF">pdam_00000301</name>
</gene>
<dbReference type="Proteomes" id="UP000275408">
    <property type="component" value="Unassembled WGS sequence"/>
</dbReference>
<sequence length="561" mass="63038">MEFYSNATTAHQISNLNESSSLYGAEIQDEMQTSGGNFGNAVQSCRLEEPSYLDSGKSGRRFRGPEPYRSTATNQTSCSSSTNSNPWEVTLNPRDIQNGMQPYAVDLLLPVNNLVQSLPNDSTEINSYNPIADPRETNLTGIPSYDVDITIRSPVSHSFHSHPTTSTNMIPDRHSVDPRGTNPKGIPTNAMDFSGDRNSCYHLGNPWEKDPNGMMSSHTTYEKGKKDRNGIQSGETESPEVTHATRADLKRINYDVEERNFHQVTHRENSQFTQPILSYPLNQTCSQAGTSSQKTIRLQGGAPFYHATFQGELASQVFEKGSEGGSNFIYQTSSDGRIRSKDLPFNSQQTTVNERGFTRTCPRCHCVVASQPQTTSPPTTPGIQNTRTSVIMLPQKREVEETKKTSNHFAVGNQKWPSPIKRPLENESDLSEEDKDDEDLQETFFRVNIDGTTARFKLTEEDWAKMPIKSFPSGGRLLSGDWTRIFLNKVKESNPWCSLRFKNNHVRSENSRKMHSSVFFRGGAECKYPECSVKLRFVIKKDYGRRVDVTYIGNVCHASYT</sequence>
<evidence type="ECO:0000313" key="3">
    <source>
        <dbReference type="Proteomes" id="UP000275408"/>
    </source>
</evidence>
<feature type="compositionally biased region" description="Acidic residues" evidence="1">
    <location>
        <begin position="426"/>
        <end position="438"/>
    </location>
</feature>
<dbReference type="EMBL" id="RCHS01001413">
    <property type="protein sequence ID" value="RMX53807.1"/>
    <property type="molecule type" value="Genomic_DNA"/>
</dbReference>
<proteinExistence type="predicted"/>
<feature type="region of interest" description="Disordered" evidence="1">
    <location>
        <begin position="156"/>
        <end position="176"/>
    </location>
</feature>
<accession>A0A3M6UJJ1</accession>
<dbReference type="AlphaFoldDB" id="A0A3M6UJJ1"/>
<keyword evidence="3" id="KW-1185">Reference proteome</keyword>
<organism evidence="2 3">
    <name type="scientific">Pocillopora damicornis</name>
    <name type="common">Cauliflower coral</name>
    <name type="synonym">Millepora damicornis</name>
    <dbReference type="NCBI Taxonomy" id="46731"/>
    <lineage>
        <taxon>Eukaryota</taxon>
        <taxon>Metazoa</taxon>
        <taxon>Cnidaria</taxon>
        <taxon>Anthozoa</taxon>
        <taxon>Hexacorallia</taxon>
        <taxon>Scleractinia</taxon>
        <taxon>Astrocoeniina</taxon>
        <taxon>Pocilloporidae</taxon>
        <taxon>Pocillopora</taxon>
    </lineage>
</organism>
<dbReference type="OrthoDB" id="5983789at2759"/>
<evidence type="ECO:0000313" key="2">
    <source>
        <dbReference type="EMBL" id="RMX53807.1"/>
    </source>
</evidence>
<feature type="region of interest" description="Disordered" evidence="1">
    <location>
        <begin position="206"/>
        <end position="242"/>
    </location>
</feature>
<feature type="compositionally biased region" description="Low complexity" evidence="1">
    <location>
        <begin position="70"/>
        <end position="85"/>
    </location>
</feature>
<name>A0A3M6UJJ1_POCDA</name>
<feature type="compositionally biased region" description="Basic and acidic residues" evidence="1">
    <location>
        <begin position="220"/>
        <end position="229"/>
    </location>
</feature>
<feature type="compositionally biased region" description="Low complexity" evidence="1">
    <location>
        <begin position="156"/>
        <end position="167"/>
    </location>
</feature>
<feature type="region of interest" description="Disordered" evidence="1">
    <location>
        <begin position="410"/>
        <end position="438"/>
    </location>
</feature>
<comment type="caution">
    <text evidence="2">The sequence shown here is derived from an EMBL/GenBank/DDBJ whole genome shotgun (WGS) entry which is preliminary data.</text>
</comment>